<evidence type="ECO:0000256" key="1">
    <source>
        <dbReference type="SAM" id="MobiDB-lite"/>
    </source>
</evidence>
<dbReference type="SUPFAM" id="SSF56672">
    <property type="entry name" value="DNA/RNA polymerases"/>
    <property type="match status" value="1"/>
</dbReference>
<dbReference type="Gene3D" id="3.10.10.10">
    <property type="entry name" value="HIV Type 1 Reverse Transcriptase, subunit A, domain 1"/>
    <property type="match status" value="1"/>
</dbReference>
<evidence type="ECO:0000313" key="2">
    <source>
        <dbReference type="EMBL" id="CAB3991471.1"/>
    </source>
</evidence>
<dbReference type="PROSITE" id="PS50878">
    <property type="entry name" value="RT_POL"/>
    <property type="match status" value="1"/>
</dbReference>
<dbReference type="Proteomes" id="UP001152795">
    <property type="component" value="Unassembled WGS sequence"/>
</dbReference>
<dbReference type="CDD" id="cd09275">
    <property type="entry name" value="RNase_HI_RT_DIRS1"/>
    <property type="match status" value="1"/>
</dbReference>
<dbReference type="CDD" id="cd03714">
    <property type="entry name" value="RT_DIRS1"/>
    <property type="match status" value="1"/>
</dbReference>
<sequence length="649" mass="73317">MSDDSQANAPQPEREGTPDSSPPPLRSERFYSKESSTTITDDLIELSRKVFSTALSREKWLELVQSYPTIKDTDSFLIAPKLEAGMKEALRKHHGHLKTKDVLAFDGSLAEQQAPFVMVARPLLAALMVLDGPGDEGDGPDPDSIKNYLEDALAMLGNAHVRLNNLRQRRFSEFLTDIGKRILKEGIPTDKHLFPDKFHEKIKDEHDHSTTTNKTIGKLLLRTVVGYKIPLTSPPRLWRPRITTTRSSIQQKRMDTAIQTLLKRTAIKAVQPAENEFISSLFLVEKVESKGEFRPIINLKPLNRFVEEWSFKMEGLPVVCSLIQPNDFMMKLDLKDEYYSVPVHPEYRRFLCFVFNGKTFEFQCLPFGLKSAPRAFTRLMTPVIAHIRSLGIRIVIYLDDILILHQDPSVLQSIFRKVVSLLEGLGFLINLNKCSQFPSQQLIFLGTMLNTVTMSLSLPTEKLDLIQQGALQLRTKGKSTLQELAALLGLMSHAAQNGIWLAPLHYRALQRVHSAGTLRYGCKGSKQSLDLSQEAKDVEWWLSQEPQNTNTHHLRSRPFDLVIHTDASLLGWGATAHNISIGGRWSLEESQQHINVLELKAAYLAIQAFTRNRKSPPAHIHLRIDNTTAVAYINKRGGAGAHTHRLCQR</sequence>
<dbReference type="AlphaFoldDB" id="A0A7D9HVC0"/>
<organism evidence="2 3">
    <name type="scientific">Paramuricea clavata</name>
    <name type="common">Red gorgonian</name>
    <name type="synonym">Violescent sea-whip</name>
    <dbReference type="NCBI Taxonomy" id="317549"/>
    <lineage>
        <taxon>Eukaryota</taxon>
        <taxon>Metazoa</taxon>
        <taxon>Cnidaria</taxon>
        <taxon>Anthozoa</taxon>
        <taxon>Octocorallia</taxon>
        <taxon>Malacalcyonacea</taxon>
        <taxon>Plexauridae</taxon>
        <taxon>Paramuricea</taxon>
    </lineage>
</organism>
<dbReference type="InterPro" id="IPR043502">
    <property type="entry name" value="DNA/RNA_pol_sf"/>
</dbReference>
<dbReference type="InterPro" id="IPR000477">
    <property type="entry name" value="RT_dom"/>
</dbReference>
<comment type="caution">
    <text evidence="2">The sequence shown here is derived from an EMBL/GenBank/DDBJ whole genome shotgun (WGS) entry which is preliminary data.</text>
</comment>
<name>A0A7D9HVC0_PARCT</name>
<accession>A0A7D9HVC0</accession>
<gene>
    <name evidence="2" type="ORF">PACLA_8A014089</name>
</gene>
<dbReference type="EMBL" id="CACRXK020001856">
    <property type="protein sequence ID" value="CAB3991471.1"/>
    <property type="molecule type" value="Genomic_DNA"/>
</dbReference>
<reference evidence="2" key="1">
    <citation type="submission" date="2020-04" db="EMBL/GenBank/DDBJ databases">
        <authorList>
            <person name="Alioto T."/>
            <person name="Alioto T."/>
            <person name="Gomez Garrido J."/>
        </authorList>
    </citation>
    <scope>NUCLEOTIDE SEQUENCE</scope>
    <source>
        <strain evidence="2">A484AB</strain>
    </source>
</reference>
<keyword evidence="3" id="KW-1185">Reference proteome</keyword>
<feature type="region of interest" description="Disordered" evidence="1">
    <location>
        <begin position="1"/>
        <end position="34"/>
    </location>
</feature>
<protein>
    <submittedName>
        <fullName evidence="2">Gag-Pol poly</fullName>
    </submittedName>
</protein>
<evidence type="ECO:0000313" key="3">
    <source>
        <dbReference type="Proteomes" id="UP001152795"/>
    </source>
</evidence>
<dbReference type="InterPro" id="IPR052055">
    <property type="entry name" value="Hepadnavirus_pol/RT"/>
</dbReference>
<dbReference type="PANTHER" id="PTHR33050">
    <property type="entry name" value="REVERSE TRANSCRIPTASE DOMAIN-CONTAINING PROTEIN"/>
    <property type="match status" value="1"/>
</dbReference>
<dbReference type="PANTHER" id="PTHR33050:SF7">
    <property type="entry name" value="RIBONUCLEASE H"/>
    <property type="match status" value="1"/>
</dbReference>
<dbReference type="OrthoDB" id="6083831at2759"/>
<dbReference type="InterPro" id="IPR043128">
    <property type="entry name" value="Rev_trsase/Diguanyl_cyclase"/>
</dbReference>
<proteinExistence type="predicted"/>
<dbReference type="Gene3D" id="3.30.70.270">
    <property type="match status" value="1"/>
</dbReference>
<dbReference type="Pfam" id="PF00078">
    <property type="entry name" value="RVT_1"/>
    <property type="match status" value="1"/>
</dbReference>